<feature type="domain" description="Partial AB-hydrolase lipase" evidence="8">
    <location>
        <begin position="67"/>
        <end position="130"/>
    </location>
</feature>
<evidence type="ECO:0000256" key="6">
    <source>
        <dbReference type="ARBA" id="ARBA00023180"/>
    </source>
</evidence>
<accession>A0A8J2S205</accession>
<sequence length="452" mass="51706">MSKELSSFVKTVITLAIVFSLGPYDTLRELSPYNPFAQLQEWFLQTIKPRMERNVVEIPEAFMTSPEVIVNRGYPVEVHHVVTEDGYILELHRIPYGQRDANSHKNSTFIQRRAVFLQHGMMGTDHFWLVGSTNKSLAFILADHGFDVWLGNSRGNTYSRKHVSLNPDQDEAFWDFSWDEMGKYDIPASIDYVLNVTGQEKLAAYFGYSLGCSVFFMSASQYPRMNDQVDIMVGIGPTVSVAHLNNYFRYMAPFVNIYQLFQRLFGIGEVHTNDGVLHSVTRLICETSKFGEQFGRLWLSQIFGYSDEFGMVEYYRLLGHYPAGGSANTMTHLLQNYNFGESFLRFDFGADENIARYGTPYPPEYNLTRVTAPVFLIHADSDPFAPPEDVAWLKERLGNLKGSLRVDNPSFTHGDFVWSPRVAELVHFPAIDLLPSPFLYKKTYAQVMPHLH</sequence>
<keyword evidence="10" id="KW-1185">Reference proteome</keyword>
<evidence type="ECO:0000313" key="9">
    <source>
        <dbReference type="EMBL" id="CAH0111406.1"/>
    </source>
</evidence>
<dbReference type="EMBL" id="CAKKLH010000314">
    <property type="protein sequence ID" value="CAH0111406.1"/>
    <property type="molecule type" value="Genomic_DNA"/>
</dbReference>
<keyword evidence="6" id="KW-0325">Glycoprotein</keyword>
<comment type="caution">
    <text evidence="9">The sequence shown here is derived from an EMBL/GenBank/DDBJ whole genome shotgun (WGS) entry which is preliminary data.</text>
</comment>
<dbReference type="Proteomes" id="UP000789390">
    <property type="component" value="Unassembled WGS sequence"/>
</dbReference>
<dbReference type="AlphaFoldDB" id="A0A8J2S205"/>
<dbReference type="InterPro" id="IPR029058">
    <property type="entry name" value="AB_hydrolase_fold"/>
</dbReference>
<organism evidence="9 10">
    <name type="scientific">Daphnia galeata</name>
    <dbReference type="NCBI Taxonomy" id="27404"/>
    <lineage>
        <taxon>Eukaryota</taxon>
        <taxon>Metazoa</taxon>
        <taxon>Ecdysozoa</taxon>
        <taxon>Arthropoda</taxon>
        <taxon>Crustacea</taxon>
        <taxon>Branchiopoda</taxon>
        <taxon>Diplostraca</taxon>
        <taxon>Cladocera</taxon>
        <taxon>Anomopoda</taxon>
        <taxon>Daphniidae</taxon>
        <taxon>Daphnia</taxon>
    </lineage>
</organism>
<keyword evidence="5" id="KW-0443">Lipid metabolism</keyword>
<evidence type="ECO:0000256" key="1">
    <source>
        <dbReference type="ARBA" id="ARBA00010701"/>
    </source>
</evidence>
<name>A0A8J2S205_9CRUS</name>
<feature type="active site" description="Charge relay system" evidence="7">
    <location>
        <position position="382"/>
    </location>
</feature>
<dbReference type="Gene3D" id="3.40.50.1820">
    <property type="entry name" value="alpha/beta hydrolase"/>
    <property type="match status" value="1"/>
</dbReference>
<dbReference type="SUPFAM" id="SSF53474">
    <property type="entry name" value="alpha/beta-Hydrolases"/>
    <property type="match status" value="1"/>
</dbReference>
<keyword evidence="3" id="KW-0378">Hydrolase</keyword>
<reference evidence="9" key="1">
    <citation type="submission" date="2021-11" db="EMBL/GenBank/DDBJ databases">
        <authorList>
            <person name="Schell T."/>
        </authorList>
    </citation>
    <scope>NUCLEOTIDE SEQUENCE</scope>
    <source>
        <strain evidence="9">M5</strain>
    </source>
</reference>
<dbReference type="InterPro" id="IPR025483">
    <property type="entry name" value="Lipase_euk"/>
</dbReference>
<gene>
    <name evidence="9" type="ORF">DGAL_LOCUS15051</name>
</gene>
<dbReference type="Pfam" id="PF04083">
    <property type="entry name" value="Abhydro_lipase"/>
    <property type="match status" value="1"/>
</dbReference>
<evidence type="ECO:0000259" key="8">
    <source>
        <dbReference type="Pfam" id="PF04083"/>
    </source>
</evidence>
<dbReference type="OrthoDB" id="9974421at2759"/>
<dbReference type="PANTHER" id="PTHR11005">
    <property type="entry name" value="LYSOSOMAL ACID LIPASE-RELATED"/>
    <property type="match status" value="1"/>
</dbReference>
<dbReference type="InterPro" id="IPR006693">
    <property type="entry name" value="AB_hydrolase_lipase"/>
</dbReference>
<comment type="similarity">
    <text evidence="1">Belongs to the AB hydrolase superfamily. Lipase family.</text>
</comment>
<evidence type="ECO:0000256" key="3">
    <source>
        <dbReference type="ARBA" id="ARBA00022801"/>
    </source>
</evidence>
<proteinExistence type="inferred from homology"/>
<evidence type="ECO:0000256" key="5">
    <source>
        <dbReference type="ARBA" id="ARBA00023098"/>
    </source>
</evidence>
<evidence type="ECO:0000256" key="7">
    <source>
        <dbReference type="PIRSR" id="PIRSR000862-1"/>
    </source>
</evidence>
<keyword evidence="2" id="KW-0732">Signal</keyword>
<dbReference type="GO" id="GO:0016788">
    <property type="term" value="F:hydrolase activity, acting on ester bonds"/>
    <property type="evidence" value="ECO:0007669"/>
    <property type="project" value="InterPro"/>
</dbReference>
<evidence type="ECO:0000256" key="2">
    <source>
        <dbReference type="ARBA" id="ARBA00022729"/>
    </source>
</evidence>
<protein>
    <recommendedName>
        <fullName evidence="8">Partial AB-hydrolase lipase domain-containing protein</fullName>
    </recommendedName>
</protein>
<dbReference type="FunFam" id="3.40.50.1820:FF:000057">
    <property type="entry name" value="Lipase"/>
    <property type="match status" value="1"/>
</dbReference>
<feature type="active site" description="Charge relay system" evidence="7">
    <location>
        <position position="413"/>
    </location>
</feature>
<dbReference type="GO" id="GO:0016042">
    <property type="term" value="P:lipid catabolic process"/>
    <property type="evidence" value="ECO:0007669"/>
    <property type="project" value="UniProtKB-KW"/>
</dbReference>
<keyword evidence="4" id="KW-0442">Lipid degradation</keyword>
<evidence type="ECO:0000256" key="4">
    <source>
        <dbReference type="ARBA" id="ARBA00022963"/>
    </source>
</evidence>
<dbReference type="PIRSF" id="PIRSF000862">
    <property type="entry name" value="Steryl_ester_lip"/>
    <property type="match status" value="1"/>
</dbReference>
<feature type="active site" description="Nucleophile" evidence="7">
    <location>
        <position position="209"/>
    </location>
</feature>
<evidence type="ECO:0000313" key="10">
    <source>
        <dbReference type="Proteomes" id="UP000789390"/>
    </source>
</evidence>